<evidence type="ECO:0000313" key="3">
    <source>
        <dbReference type="Proteomes" id="UP000234382"/>
    </source>
</evidence>
<evidence type="ECO:0000313" key="2">
    <source>
        <dbReference type="EMBL" id="SMX98930.1"/>
    </source>
</evidence>
<keyword evidence="1" id="KW-0812">Transmembrane</keyword>
<proteinExistence type="predicted"/>
<keyword evidence="1" id="KW-0472">Membrane</keyword>
<accession>A0A2H1KGR8</accession>
<dbReference type="RefSeq" id="WP_145996239.1">
    <property type="nucleotide sequence ID" value="NZ_FXYX01000033.1"/>
</dbReference>
<gene>
    <name evidence="2" type="ORF">BI49514_03037</name>
</gene>
<dbReference type="AlphaFoldDB" id="A0A2H1KGR8"/>
<organism evidence="2 3">
    <name type="scientific">Brevibacterium iodinum ATCC 49514</name>
    <dbReference type="NCBI Taxonomy" id="1255616"/>
    <lineage>
        <taxon>Bacteria</taxon>
        <taxon>Bacillati</taxon>
        <taxon>Actinomycetota</taxon>
        <taxon>Actinomycetes</taxon>
        <taxon>Micrococcales</taxon>
        <taxon>Brevibacteriaceae</taxon>
        <taxon>Brevibacterium</taxon>
    </lineage>
</organism>
<name>A0A2H1KGR8_9MICO</name>
<evidence type="ECO:0000256" key="1">
    <source>
        <dbReference type="SAM" id="Phobius"/>
    </source>
</evidence>
<reference evidence="3" key="1">
    <citation type="submission" date="2017-03" db="EMBL/GenBank/DDBJ databases">
        <authorList>
            <person name="Monnet C."/>
        </authorList>
    </citation>
    <scope>NUCLEOTIDE SEQUENCE [LARGE SCALE GENOMIC DNA]</scope>
    <source>
        <strain evidence="3">ATCC 49514</strain>
    </source>
</reference>
<dbReference type="EMBL" id="FXYX01000033">
    <property type="protein sequence ID" value="SMX98930.1"/>
    <property type="molecule type" value="Genomic_DNA"/>
</dbReference>
<feature type="transmembrane region" description="Helical" evidence="1">
    <location>
        <begin position="32"/>
        <end position="51"/>
    </location>
</feature>
<feature type="transmembrane region" description="Helical" evidence="1">
    <location>
        <begin position="7"/>
        <end position="26"/>
    </location>
</feature>
<keyword evidence="1" id="KW-1133">Transmembrane helix</keyword>
<dbReference type="Proteomes" id="UP000234382">
    <property type="component" value="Unassembled WGS sequence"/>
</dbReference>
<keyword evidence="3" id="KW-1185">Reference proteome</keyword>
<sequence length="170" mass="18549">MRNVRVLLGGVAVFATAITVSVMLLWGSGWAVVAGTIGVLATLLVATYIVLKSIQTALQRLSGIANRQSTMQQTQLELHSVVKSQNSLDNPEGQVALSLEARRAIEDLQLASRSLTVPQAHFEQLLRTISANTVRTETALDQATEALLNELRESRTSENNRADIQQEQSR</sequence>
<protein>
    <submittedName>
        <fullName evidence="2">Uncharacterized protein</fullName>
    </submittedName>
</protein>